<evidence type="ECO:0000313" key="1">
    <source>
        <dbReference type="EMBL" id="SFP23260.1"/>
    </source>
</evidence>
<gene>
    <name evidence="1" type="ORF">SAMN05216234_11142</name>
</gene>
<evidence type="ECO:0008006" key="3">
    <source>
        <dbReference type="Google" id="ProtNLM"/>
    </source>
</evidence>
<dbReference type="InterPro" id="IPR007546">
    <property type="entry name" value="DUF503"/>
</dbReference>
<reference evidence="1 2" key="1">
    <citation type="submission" date="2016-10" db="EMBL/GenBank/DDBJ databases">
        <authorList>
            <person name="de Groot N.N."/>
        </authorList>
    </citation>
    <scope>NUCLEOTIDE SEQUENCE [LARGE SCALE GENOMIC DNA]</scope>
    <source>
        <strain evidence="1 2">EP1-55-1</strain>
    </source>
</reference>
<name>A0A1I5NNN4_9BACT</name>
<dbReference type="RefSeq" id="WP_092911883.1">
    <property type="nucleotide sequence ID" value="NZ_CP136592.1"/>
</dbReference>
<proteinExistence type="predicted"/>
<keyword evidence="2" id="KW-1185">Reference proteome</keyword>
<protein>
    <recommendedName>
        <fullName evidence="3">DUF503 domain-containing protein</fullName>
    </recommendedName>
</protein>
<dbReference type="EMBL" id="FOXB01000011">
    <property type="protein sequence ID" value="SFP23260.1"/>
    <property type="molecule type" value="Genomic_DNA"/>
</dbReference>
<dbReference type="OrthoDB" id="9809023at2"/>
<dbReference type="Proteomes" id="UP000199227">
    <property type="component" value="Unassembled WGS sequence"/>
</dbReference>
<dbReference type="AlphaFoldDB" id="A0A1I5NNN4"/>
<organism evidence="1 2">
    <name type="scientific">Hydrogenimonas thermophila</name>
    <dbReference type="NCBI Taxonomy" id="223786"/>
    <lineage>
        <taxon>Bacteria</taxon>
        <taxon>Pseudomonadati</taxon>
        <taxon>Campylobacterota</taxon>
        <taxon>Epsilonproteobacteria</taxon>
        <taxon>Campylobacterales</taxon>
        <taxon>Hydrogenimonadaceae</taxon>
        <taxon>Hydrogenimonas</taxon>
    </lineage>
</organism>
<accession>A0A1I5NNN4</accession>
<dbReference type="InterPro" id="IPR036746">
    <property type="entry name" value="TT1725-like_sf"/>
</dbReference>
<evidence type="ECO:0000313" key="2">
    <source>
        <dbReference type="Proteomes" id="UP000199227"/>
    </source>
</evidence>
<sequence length="91" mass="10308">MTLTYANLRIDLPFVSSKKGRRAIINSIKERLSKLNCSLLDISGEYPKEAEIAISFLSPNEQSAISKIEKIETLLETKFPEIEAVLTYDFI</sequence>
<dbReference type="STRING" id="223786.SAMN05216234_11142"/>
<dbReference type="Pfam" id="PF04456">
    <property type="entry name" value="DUF503"/>
    <property type="match status" value="1"/>
</dbReference>
<dbReference type="SUPFAM" id="SSF103007">
    <property type="entry name" value="Hypothetical protein TT1725"/>
    <property type="match status" value="1"/>
</dbReference>
<dbReference type="Gene3D" id="3.30.70.1120">
    <property type="entry name" value="TT1725-like"/>
    <property type="match status" value="1"/>
</dbReference>